<dbReference type="EMBL" id="FO203522">
    <property type="protein sequence ID" value="CCO22433.1"/>
    <property type="molecule type" value="Genomic_DNA"/>
</dbReference>
<organism evidence="1 2">
    <name type="scientific">Maridesulfovibrio hydrothermalis AM13 = DSM 14728</name>
    <dbReference type="NCBI Taxonomy" id="1121451"/>
    <lineage>
        <taxon>Bacteria</taxon>
        <taxon>Pseudomonadati</taxon>
        <taxon>Thermodesulfobacteriota</taxon>
        <taxon>Desulfovibrionia</taxon>
        <taxon>Desulfovibrionales</taxon>
        <taxon>Desulfovibrionaceae</taxon>
        <taxon>Maridesulfovibrio</taxon>
    </lineage>
</organism>
<evidence type="ECO:0000313" key="2">
    <source>
        <dbReference type="Proteomes" id="UP000010808"/>
    </source>
</evidence>
<sequence>MLKSLTKEGCFNGFFLFTRPAVPPVEVVAISHRAGFSSRSKDIIMDKIQKQALQVTKEIVVKFIEVGRISPSNFSEHFSAIYADVVASVREQESNLADDGKGDT</sequence>
<dbReference type="PATRIC" id="fig|1121451.3.peg.416"/>
<reference evidence="1 2" key="1">
    <citation type="submission" date="2012-10" db="EMBL/GenBank/DDBJ databases">
        <authorList>
            <person name="Genoscope - CEA"/>
        </authorList>
    </citation>
    <scope>NUCLEOTIDE SEQUENCE [LARGE SCALE GENOMIC DNA]</scope>
    <source>
        <strain evidence="2">AM13 / DSM 14728</strain>
    </source>
</reference>
<dbReference type="Proteomes" id="UP000010808">
    <property type="component" value="Chromosome"/>
</dbReference>
<proteinExistence type="predicted"/>
<gene>
    <name evidence="1" type="ORF">DESAM_20142</name>
</gene>
<keyword evidence="2" id="KW-1185">Reference proteome</keyword>
<dbReference type="eggNOG" id="ENOG5033D23">
    <property type="taxonomic scope" value="Bacteria"/>
</dbReference>
<accession>L0R6U7</accession>
<dbReference type="AlphaFoldDB" id="L0R6U7"/>
<dbReference type="STRING" id="1121451.DESAM_20142"/>
<dbReference type="HOGENOM" id="CLU_2245588_0_0_7"/>
<dbReference type="KEGG" id="dhy:DESAM_20142"/>
<protein>
    <submittedName>
        <fullName evidence="1">Uncharacterized protein</fullName>
    </submittedName>
</protein>
<evidence type="ECO:0000313" key="1">
    <source>
        <dbReference type="EMBL" id="CCO22433.1"/>
    </source>
</evidence>
<name>L0R6U7_9BACT</name>